<feature type="region of interest" description="Disordered" evidence="1">
    <location>
        <begin position="101"/>
        <end position="134"/>
    </location>
</feature>
<protein>
    <submittedName>
        <fullName evidence="2">Uncharacterized protein</fullName>
    </submittedName>
</protein>
<feature type="region of interest" description="Disordered" evidence="1">
    <location>
        <begin position="437"/>
        <end position="477"/>
    </location>
</feature>
<evidence type="ECO:0000256" key="1">
    <source>
        <dbReference type="SAM" id="MobiDB-lite"/>
    </source>
</evidence>
<feature type="compositionally biased region" description="Low complexity" evidence="1">
    <location>
        <begin position="331"/>
        <end position="344"/>
    </location>
</feature>
<organism evidence="2 3">
    <name type="scientific">Streptomyces rimosus subsp. rimosus</name>
    <dbReference type="NCBI Taxonomy" id="132474"/>
    <lineage>
        <taxon>Bacteria</taxon>
        <taxon>Bacillati</taxon>
        <taxon>Actinomycetota</taxon>
        <taxon>Actinomycetes</taxon>
        <taxon>Kitasatosporales</taxon>
        <taxon>Streptomycetaceae</taxon>
        <taxon>Streptomyces</taxon>
    </lineage>
</organism>
<feature type="region of interest" description="Disordered" evidence="1">
    <location>
        <begin position="318"/>
        <end position="381"/>
    </location>
</feature>
<keyword evidence="3" id="KW-1185">Reference proteome</keyword>
<evidence type="ECO:0000313" key="3">
    <source>
        <dbReference type="Proteomes" id="UP000829494"/>
    </source>
</evidence>
<reference evidence="2 3" key="1">
    <citation type="submission" date="2022-03" db="EMBL/GenBank/DDBJ databases">
        <title>Complete genome of Streptomyces rimosus ssp. rimosus R7 (=ATCC 10970).</title>
        <authorList>
            <person name="Beganovic S."/>
            <person name="Ruckert C."/>
            <person name="Busche T."/>
            <person name="Kalinowski J."/>
            <person name="Wittmann C."/>
        </authorList>
    </citation>
    <scope>NUCLEOTIDE SEQUENCE [LARGE SCALE GENOMIC DNA]</scope>
    <source>
        <strain evidence="2 3">R7</strain>
    </source>
</reference>
<feature type="compositionally biased region" description="Basic residues" evidence="1">
    <location>
        <begin position="1"/>
        <end position="10"/>
    </location>
</feature>
<feature type="region of interest" description="Disordered" evidence="1">
    <location>
        <begin position="1"/>
        <end position="38"/>
    </location>
</feature>
<dbReference type="Proteomes" id="UP000829494">
    <property type="component" value="Chromosome"/>
</dbReference>
<evidence type="ECO:0000313" key="2">
    <source>
        <dbReference type="EMBL" id="UNZ08161.1"/>
    </source>
</evidence>
<sequence>MPRLRHRRGRVREQPAPRMEGDSARNVSVEGAPDELQVGRPLSSPAFVRRWWRVPCASSGGKECQDRGFTVNVSGPRGNLAGRTLQEKGNGLVVQGCGRGPHGSAGAAGDMHEGRPGHKRATGADDIAGGEQRRTRLQCDRAGPGGRDGPAQHVPVCAAWAQPQAEPATPRGIQASLQGDGCPFEDDPGPCFGRQLRQARNGCRERRRIVSTSRVNCGAVNGQRTRKGHGRIVENRWAAQGLLDPIREQGCMRWRIVTASDGQQPRSRPDVLFPRHLRLGPLILPYGLAVWRVRTVAFLSVRRPAAVRARRATNAKVRRYQPELGHGPGKGAAEAAGQRAPAGAEGTGGGRPSTAAGSHPAGNSRLRPGEPLPGRGRGRCGLRQGAFAQTSEPVYGGVRRLAPVISGPAKPPSTTATPPVRAGPAALGLTVHREVARAGWSRPKRRSGRVRRRAGEVRRSPSAGISGPLWPDFRSHR</sequence>
<feature type="compositionally biased region" description="Basic residues" evidence="1">
    <location>
        <begin position="442"/>
        <end position="452"/>
    </location>
</feature>
<feature type="compositionally biased region" description="Basic and acidic residues" evidence="1">
    <location>
        <begin position="11"/>
        <end position="23"/>
    </location>
</feature>
<name>A0ABY3ZEF9_STRRM</name>
<gene>
    <name evidence="2" type="ORF">SRIMR7_39000</name>
</gene>
<proteinExistence type="predicted"/>
<accession>A0ABY3ZEF9</accession>
<dbReference type="EMBL" id="CP094298">
    <property type="protein sequence ID" value="UNZ08161.1"/>
    <property type="molecule type" value="Genomic_DNA"/>
</dbReference>